<feature type="active site" description="Nucleophile" evidence="7">
    <location>
        <position position="407"/>
    </location>
</feature>
<dbReference type="PANTHER" id="PTHR33209:SF1">
    <property type="entry name" value="PEPTIDASE S49 DOMAIN-CONTAINING PROTEIN"/>
    <property type="match status" value="1"/>
</dbReference>
<evidence type="ECO:0000256" key="7">
    <source>
        <dbReference type="PIRSR" id="PIRSR001217-1"/>
    </source>
</evidence>
<evidence type="ECO:0000313" key="11">
    <source>
        <dbReference type="Proteomes" id="UP000501602"/>
    </source>
</evidence>
<keyword evidence="11" id="KW-1185">Reference proteome</keyword>
<feature type="transmembrane region" description="Helical" evidence="8">
    <location>
        <begin position="21"/>
        <end position="43"/>
    </location>
</feature>
<reference evidence="10 11" key="1">
    <citation type="submission" date="2020-04" db="EMBL/GenBank/DDBJ databases">
        <title>Ferrimonas sp. S7 isolated from sea water.</title>
        <authorList>
            <person name="Bae S.S."/>
            <person name="Baek K."/>
        </authorList>
    </citation>
    <scope>NUCLEOTIDE SEQUENCE [LARGE SCALE GENOMIC DNA]</scope>
    <source>
        <strain evidence="10 11">S7</strain>
    </source>
</reference>
<evidence type="ECO:0000256" key="4">
    <source>
        <dbReference type="ARBA" id="ARBA00022801"/>
    </source>
</evidence>
<evidence type="ECO:0000256" key="8">
    <source>
        <dbReference type="SAM" id="Phobius"/>
    </source>
</evidence>
<feature type="domain" description="Peptidase S49" evidence="9">
    <location>
        <begin position="390"/>
        <end position="539"/>
    </location>
</feature>
<dbReference type="Gene3D" id="6.20.330.10">
    <property type="match status" value="1"/>
</dbReference>
<dbReference type="GO" id="GO:0016020">
    <property type="term" value="C:membrane"/>
    <property type="evidence" value="ECO:0007669"/>
    <property type="project" value="UniProtKB-SubCell"/>
</dbReference>
<name>A0A6H1UE57_9GAMM</name>
<dbReference type="PIRSF" id="PIRSF001217">
    <property type="entry name" value="Protease_4_SppA"/>
    <property type="match status" value="1"/>
</dbReference>
<evidence type="ECO:0000256" key="1">
    <source>
        <dbReference type="ARBA" id="ARBA00004370"/>
    </source>
</evidence>
<dbReference type="InterPro" id="IPR047272">
    <property type="entry name" value="S49_SppA_C"/>
</dbReference>
<dbReference type="InterPro" id="IPR004634">
    <property type="entry name" value="Pept_S49_pIV"/>
</dbReference>
<evidence type="ECO:0000256" key="3">
    <source>
        <dbReference type="ARBA" id="ARBA00022670"/>
    </source>
</evidence>
<keyword evidence="8" id="KW-1133">Transmembrane helix</keyword>
<feature type="active site" description="Proton donor/acceptor" evidence="7">
    <location>
        <position position="202"/>
    </location>
</feature>
<comment type="similarity">
    <text evidence="2">Belongs to the peptidase S49 family.</text>
</comment>
<dbReference type="GO" id="GO:0008236">
    <property type="term" value="F:serine-type peptidase activity"/>
    <property type="evidence" value="ECO:0007669"/>
    <property type="project" value="UniProtKB-KW"/>
</dbReference>
<dbReference type="KEGG" id="fes:HER31_06925"/>
<dbReference type="InterPro" id="IPR029045">
    <property type="entry name" value="ClpP/crotonase-like_dom_sf"/>
</dbReference>
<organism evidence="10 11">
    <name type="scientific">Ferrimonas lipolytica</name>
    <dbReference type="NCBI Taxonomy" id="2724191"/>
    <lineage>
        <taxon>Bacteria</taxon>
        <taxon>Pseudomonadati</taxon>
        <taxon>Pseudomonadota</taxon>
        <taxon>Gammaproteobacteria</taxon>
        <taxon>Alteromonadales</taxon>
        <taxon>Ferrimonadaceae</taxon>
        <taxon>Ferrimonas</taxon>
    </lineage>
</organism>
<gene>
    <name evidence="10" type="primary">sppA</name>
    <name evidence="10" type="ORF">HER31_06925</name>
</gene>
<dbReference type="Gene3D" id="3.90.226.10">
    <property type="entry name" value="2-enoyl-CoA Hydratase, Chain A, domain 1"/>
    <property type="match status" value="2"/>
</dbReference>
<evidence type="ECO:0000259" key="9">
    <source>
        <dbReference type="Pfam" id="PF01343"/>
    </source>
</evidence>
<feature type="domain" description="Peptidase S49" evidence="9">
    <location>
        <begin position="135"/>
        <end position="284"/>
    </location>
</feature>
<dbReference type="GO" id="GO:0006465">
    <property type="term" value="P:signal peptide processing"/>
    <property type="evidence" value="ECO:0007669"/>
    <property type="project" value="InterPro"/>
</dbReference>
<evidence type="ECO:0000256" key="2">
    <source>
        <dbReference type="ARBA" id="ARBA00008683"/>
    </source>
</evidence>
<dbReference type="PANTHER" id="PTHR33209">
    <property type="entry name" value="PROTEASE 4"/>
    <property type="match status" value="1"/>
</dbReference>
<keyword evidence="4" id="KW-0378">Hydrolase</keyword>
<keyword evidence="8" id="KW-0812">Transmembrane</keyword>
<dbReference type="SUPFAM" id="SSF52096">
    <property type="entry name" value="ClpP/crotonase"/>
    <property type="match status" value="2"/>
</dbReference>
<evidence type="ECO:0000256" key="6">
    <source>
        <dbReference type="ARBA" id="ARBA00023136"/>
    </source>
</evidence>
<comment type="subcellular location">
    <subcellularLocation>
        <location evidence="1">Membrane</location>
    </subcellularLocation>
</comment>
<protein>
    <submittedName>
        <fullName evidence="10">Signal peptide peptidase SppA</fullName>
    </submittedName>
</protein>
<proteinExistence type="inferred from homology"/>
<evidence type="ECO:0000313" key="10">
    <source>
        <dbReference type="EMBL" id="QIZ76623.1"/>
    </source>
</evidence>
<keyword evidence="5" id="KW-0720">Serine protease</keyword>
<keyword evidence="3" id="KW-0645">Protease</keyword>
<dbReference type="Proteomes" id="UP000501602">
    <property type="component" value="Chromosome"/>
</dbReference>
<dbReference type="InterPro" id="IPR004635">
    <property type="entry name" value="Pept_S49_SppA"/>
</dbReference>
<evidence type="ECO:0000256" key="5">
    <source>
        <dbReference type="ARBA" id="ARBA00022825"/>
    </source>
</evidence>
<dbReference type="InterPro" id="IPR047217">
    <property type="entry name" value="S49_SppA_67K_type_N"/>
</dbReference>
<dbReference type="CDD" id="cd07018">
    <property type="entry name" value="S49_SppA_67K_type"/>
    <property type="match status" value="1"/>
</dbReference>
<dbReference type="Pfam" id="PF01343">
    <property type="entry name" value="Peptidase_S49"/>
    <property type="match status" value="2"/>
</dbReference>
<dbReference type="AlphaFoldDB" id="A0A6H1UE57"/>
<sequence>MPKRPSLIGRFFRLIFSVINGFRRLVLNVLFFGILAAIIVSLGSDSQSPSLQNGAALVIPLNGIVVEELSEVDPVAALFGQNSEEPQEILLSELLHTIQQAGKDDRIGGIVLKPGNLGAGLSKLEDIGHALTEYKESGKPLLFIGGGIEQTNYYLASFADNITINSGGGVAIEGLGMSRLYYKEALDKLQITTHLYRVGKYKSFAESYTRNDMSDPAREASQAVIDDLWGSYVDTVSSNRDIDPRVLAPSLDNVSQLLEESDNDTAKMALSTGLVDQLATDIEMRAGLMQTFGADEDDEHQLNAIGYRDYASLVATSSNPLIEDKIAIVVAKGTILNGDQPPGTIGGVSTAKLLREARFDEQVKAVVLRVDSGGGSAYASEQLRQEVLALQAAGKPVVASMGSVAASGGYWISASADRIFAQEDTITGSIGIISMFQTFEKAAEFVGVHQDGVATSDIREISFIEPLNEKIGPIVQRLMDKGYHDFISLVSQSRGLDLATVDSVAQGRIWSGIDALELGLVDEIGSLDQAIAAAADLASIGSYDTKVISHELTPEQELIREILNSVSVYMPEPSTDTKLLWQLKGLLKPIEAQLRLNDPNNLYYLCVECDNIR</sequence>
<dbReference type="CDD" id="cd07023">
    <property type="entry name" value="S49_Sppa_N_C"/>
    <property type="match status" value="1"/>
</dbReference>
<dbReference type="NCBIfam" id="TIGR00705">
    <property type="entry name" value="SppA_67K"/>
    <property type="match status" value="1"/>
</dbReference>
<dbReference type="EMBL" id="CP051180">
    <property type="protein sequence ID" value="QIZ76623.1"/>
    <property type="molecule type" value="Genomic_DNA"/>
</dbReference>
<keyword evidence="6 8" id="KW-0472">Membrane</keyword>
<dbReference type="RefSeq" id="WP_168659885.1">
    <property type="nucleotide sequence ID" value="NZ_CP051180.1"/>
</dbReference>
<dbReference type="InterPro" id="IPR002142">
    <property type="entry name" value="Peptidase_S49"/>
</dbReference>
<dbReference type="NCBIfam" id="TIGR00706">
    <property type="entry name" value="SppA_dom"/>
    <property type="match status" value="1"/>
</dbReference>
<accession>A0A6H1UE57</accession>